<protein>
    <submittedName>
        <fullName evidence="1">Uncharacterized protein</fullName>
    </submittedName>
</protein>
<organism evidence="1 2">
    <name type="scientific">Maribacter dokdonensis</name>
    <dbReference type="NCBI Taxonomy" id="320912"/>
    <lineage>
        <taxon>Bacteria</taxon>
        <taxon>Pseudomonadati</taxon>
        <taxon>Bacteroidota</taxon>
        <taxon>Flavobacteriia</taxon>
        <taxon>Flavobacteriales</taxon>
        <taxon>Flavobacteriaceae</taxon>
        <taxon>Maribacter</taxon>
    </lineage>
</organism>
<reference evidence="1 2" key="1">
    <citation type="submission" date="2016-10" db="EMBL/GenBank/DDBJ databases">
        <authorList>
            <person name="de Groot N.N."/>
        </authorList>
    </citation>
    <scope>NUCLEOTIDE SEQUENCE [LARGE SCALE GENOMIC DNA]</scope>
    <source>
        <strain evidence="1 2">MAR_2009_71</strain>
    </source>
</reference>
<dbReference type="AlphaFoldDB" id="A0A1H4SQP5"/>
<sequence>MTGSNKIATLRVEQLYEMKKLALWGGVFMCLFLGMNTAVAQNSDSVSAKVNKRPLLNQFESDYVLTASERIALKQSRIAYQYRVKEILDSVEISDRKRKRLLLELKRNPFSEKIKEAVAEYTLIEE</sequence>
<name>A0A1H4SQP5_9FLAO</name>
<gene>
    <name evidence="1" type="ORF">SAMN05192540_3241</name>
</gene>
<dbReference type="Proteomes" id="UP000183038">
    <property type="component" value="Unassembled WGS sequence"/>
</dbReference>
<proteinExistence type="predicted"/>
<accession>A0A1H4SQP5</accession>
<evidence type="ECO:0000313" key="2">
    <source>
        <dbReference type="Proteomes" id="UP000183038"/>
    </source>
</evidence>
<evidence type="ECO:0000313" key="1">
    <source>
        <dbReference type="EMBL" id="SEC46502.1"/>
    </source>
</evidence>
<dbReference type="EMBL" id="FNTB01000001">
    <property type="protein sequence ID" value="SEC46502.1"/>
    <property type="molecule type" value="Genomic_DNA"/>
</dbReference>